<evidence type="ECO:0000256" key="1">
    <source>
        <dbReference type="ARBA" id="ARBA00004123"/>
    </source>
</evidence>
<comment type="subunit">
    <text evidence="8">Associated with the spliceosome.</text>
</comment>
<comment type="caution">
    <text evidence="12">The sequence shown here is derived from an EMBL/GenBank/DDBJ whole genome shotgun (WGS) entry which is preliminary data.</text>
</comment>
<dbReference type="Pfam" id="PF11708">
    <property type="entry name" value="Slu7"/>
    <property type="match status" value="1"/>
</dbReference>
<evidence type="ECO:0000259" key="11">
    <source>
        <dbReference type="Pfam" id="PF11708"/>
    </source>
</evidence>
<keyword evidence="6 8" id="KW-0508">mRNA splicing</keyword>
<evidence type="ECO:0000313" key="13">
    <source>
        <dbReference type="Proteomes" id="UP001159427"/>
    </source>
</evidence>
<dbReference type="InterPro" id="IPR039974">
    <property type="entry name" value="Splicing_factor_SLU7"/>
</dbReference>
<name>A0ABN8LJD9_9CNID</name>
<gene>
    <name evidence="12" type="ORF">PEVE_00019213</name>
</gene>
<dbReference type="Proteomes" id="UP001159427">
    <property type="component" value="Unassembled WGS sequence"/>
</dbReference>
<keyword evidence="9" id="KW-0175">Coiled coil</keyword>
<dbReference type="PANTHER" id="PTHR12942">
    <property type="entry name" value="STEP II SPLICING FACTOR SLU7"/>
    <property type="match status" value="1"/>
</dbReference>
<dbReference type="PANTHER" id="PTHR12942:SF2">
    <property type="entry name" value="PRE-MRNA-SPLICING FACTOR SLU7"/>
    <property type="match status" value="1"/>
</dbReference>
<protein>
    <recommendedName>
        <fullName evidence="3 8">Pre-mRNA-splicing factor SLU7</fullName>
    </recommendedName>
</protein>
<keyword evidence="4 8" id="KW-0507">mRNA processing</keyword>
<evidence type="ECO:0000256" key="8">
    <source>
        <dbReference type="RuleBase" id="RU367071"/>
    </source>
</evidence>
<evidence type="ECO:0000256" key="6">
    <source>
        <dbReference type="ARBA" id="ARBA00023187"/>
    </source>
</evidence>
<dbReference type="InterPro" id="IPR021715">
    <property type="entry name" value="Slu7_dom"/>
</dbReference>
<feature type="domain" description="Pre-mRNA-splicing factor SLU7" evidence="11">
    <location>
        <begin position="143"/>
        <end position="396"/>
    </location>
</feature>
<accession>A0ABN8LJD9</accession>
<feature type="compositionally biased region" description="Basic and acidic residues" evidence="10">
    <location>
        <begin position="486"/>
        <end position="506"/>
    </location>
</feature>
<comment type="subcellular location">
    <subcellularLocation>
        <location evidence="1 8">Nucleus</location>
    </subcellularLocation>
</comment>
<keyword evidence="13" id="KW-1185">Reference proteome</keyword>
<keyword evidence="7 8" id="KW-0539">Nucleus</keyword>
<evidence type="ECO:0000313" key="12">
    <source>
        <dbReference type="EMBL" id="CAH3015633.1"/>
    </source>
</evidence>
<feature type="coiled-coil region" evidence="9">
    <location>
        <begin position="159"/>
        <end position="191"/>
    </location>
</feature>
<evidence type="ECO:0000256" key="4">
    <source>
        <dbReference type="ARBA" id="ARBA00022664"/>
    </source>
</evidence>
<feature type="compositionally biased region" description="Basic and acidic residues" evidence="10">
    <location>
        <begin position="1"/>
        <end position="26"/>
    </location>
</feature>
<sequence>MAAKTESQKKSRLDWRKEKELEEARKAGTAPALTDEEGKDINPHIPQYISQAPWYYGTSRPTLKHQRPQEDKQKQFSSINEWYKKGTNLVPSATKFRKGACENCGAMTHKKKDCMERPRRVGAKFTGDDIKPDEHLQPQLSFDFDGKRDRWNGYNVDDYKKTVEEYVKLEMAKQHLKAEQLEQELAEGKKAEVVDDADSGDEDKYADRIDMPGQKFDTKRRTTVRNLRIREDTAKYLYNLDPNSAYYDPKTRSMRENPFKESEGTQNNVTYQGDNFVRYSGDTRKMAQTQMFAWEAYEKGADVHLQADPTKLELLHKEYKVKKGDFEQDKKMSVLEKYGGEEHLNAPPKELLLAQTEQYVEFSRTGKVIKGQDKAVSKSKYEEDVYINNHTSVWGSYWQEGKWGYACCHSFIRNSYCTGDAGKTTSASRAIAPVTDAATRIQEAEESGKTLLELHQENRKKGKKREKSVDEDDEEVKRDKLKKALRKEERNQQEADKLLAMDERRRPYNSLKGDYHEVTEEEMEAYRLKRRQEDDPMKDFL</sequence>
<evidence type="ECO:0000256" key="5">
    <source>
        <dbReference type="ARBA" id="ARBA00022728"/>
    </source>
</evidence>
<feature type="region of interest" description="Disordered" evidence="10">
    <location>
        <begin position="1"/>
        <end position="44"/>
    </location>
</feature>
<evidence type="ECO:0000256" key="10">
    <source>
        <dbReference type="SAM" id="MobiDB-lite"/>
    </source>
</evidence>
<organism evidence="12 13">
    <name type="scientific">Porites evermanni</name>
    <dbReference type="NCBI Taxonomy" id="104178"/>
    <lineage>
        <taxon>Eukaryota</taxon>
        <taxon>Metazoa</taxon>
        <taxon>Cnidaria</taxon>
        <taxon>Anthozoa</taxon>
        <taxon>Hexacorallia</taxon>
        <taxon>Scleractinia</taxon>
        <taxon>Fungiina</taxon>
        <taxon>Poritidae</taxon>
        <taxon>Porites</taxon>
    </lineage>
</organism>
<reference evidence="12 13" key="1">
    <citation type="submission" date="2022-05" db="EMBL/GenBank/DDBJ databases">
        <authorList>
            <consortium name="Genoscope - CEA"/>
            <person name="William W."/>
        </authorList>
    </citation>
    <scope>NUCLEOTIDE SEQUENCE [LARGE SCALE GENOMIC DNA]</scope>
</reference>
<evidence type="ECO:0000256" key="2">
    <source>
        <dbReference type="ARBA" id="ARBA00007203"/>
    </source>
</evidence>
<feature type="region of interest" description="Disordered" evidence="10">
    <location>
        <begin position="456"/>
        <end position="517"/>
    </location>
</feature>
<comment type="function">
    <text evidence="8">Involved in pre-mRNA splicing.</text>
</comment>
<evidence type="ECO:0000256" key="9">
    <source>
        <dbReference type="SAM" id="Coils"/>
    </source>
</evidence>
<dbReference type="EMBL" id="CALNXI010000026">
    <property type="protein sequence ID" value="CAH3015633.1"/>
    <property type="molecule type" value="Genomic_DNA"/>
</dbReference>
<keyword evidence="5 8" id="KW-0747">Spliceosome</keyword>
<comment type="similarity">
    <text evidence="2 8">Belongs to the SLU7 family.</text>
</comment>
<proteinExistence type="inferred from homology"/>
<evidence type="ECO:0000256" key="3">
    <source>
        <dbReference type="ARBA" id="ARBA00021377"/>
    </source>
</evidence>
<evidence type="ECO:0000256" key="7">
    <source>
        <dbReference type="ARBA" id="ARBA00023242"/>
    </source>
</evidence>